<dbReference type="InterPro" id="IPR011658">
    <property type="entry name" value="PA14_dom"/>
</dbReference>
<dbReference type="InterPro" id="IPR006103">
    <property type="entry name" value="Glyco_hydro_2_cat"/>
</dbReference>
<evidence type="ECO:0000256" key="4">
    <source>
        <dbReference type="SAM" id="SignalP"/>
    </source>
</evidence>
<organism evidence="6 7">
    <name type="scientific">Actinomadura rubrobrunea</name>
    <dbReference type="NCBI Taxonomy" id="115335"/>
    <lineage>
        <taxon>Bacteria</taxon>
        <taxon>Bacillati</taxon>
        <taxon>Actinomycetota</taxon>
        <taxon>Actinomycetes</taxon>
        <taxon>Streptosporangiales</taxon>
        <taxon>Thermomonosporaceae</taxon>
        <taxon>Actinomadura</taxon>
    </lineage>
</organism>
<keyword evidence="3" id="KW-0326">Glycosidase</keyword>
<evidence type="ECO:0000313" key="6">
    <source>
        <dbReference type="EMBL" id="GLW66866.1"/>
    </source>
</evidence>
<dbReference type="GO" id="GO:0004553">
    <property type="term" value="F:hydrolase activity, hydrolyzing O-glycosyl compounds"/>
    <property type="evidence" value="ECO:0007669"/>
    <property type="project" value="InterPro"/>
</dbReference>
<comment type="similarity">
    <text evidence="1">Belongs to the glycosyl hydrolase 2 family.</text>
</comment>
<dbReference type="PROSITE" id="PS51820">
    <property type="entry name" value="PA14"/>
    <property type="match status" value="1"/>
</dbReference>
<dbReference type="Gene3D" id="2.60.120.260">
    <property type="entry name" value="Galactose-binding domain-like"/>
    <property type="match status" value="1"/>
</dbReference>
<evidence type="ECO:0000259" key="5">
    <source>
        <dbReference type="PROSITE" id="PS51820"/>
    </source>
</evidence>
<dbReference type="PANTHER" id="PTHR42732">
    <property type="entry name" value="BETA-GALACTOSIDASE"/>
    <property type="match status" value="1"/>
</dbReference>
<dbReference type="Gene3D" id="3.90.182.10">
    <property type="entry name" value="Toxin - Anthrax Protective Antigen,domain 1"/>
    <property type="match status" value="1"/>
</dbReference>
<dbReference type="Pfam" id="PF07691">
    <property type="entry name" value="PA14"/>
    <property type="match status" value="1"/>
</dbReference>
<dbReference type="InterPro" id="IPR006104">
    <property type="entry name" value="Glyco_hydro_2_N"/>
</dbReference>
<dbReference type="Pfam" id="PF02836">
    <property type="entry name" value="Glyco_hydro_2_C"/>
    <property type="match status" value="1"/>
</dbReference>
<evidence type="ECO:0000313" key="7">
    <source>
        <dbReference type="Proteomes" id="UP001165124"/>
    </source>
</evidence>
<dbReference type="EMBL" id="BSRZ01000018">
    <property type="protein sequence ID" value="GLW66866.1"/>
    <property type="molecule type" value="Genomic_DNA"/>
</dbReference>
<reference evidence="6" key="1">
    <citation type="submission" date="2023-02" db="EMBL/GenBank/DDBJ databases">
        <title>Actinomadura rubrobrunea NBRC 14622.</title>
        <authorList>
            <person name="Ichikawa N."/>
            <person name="Sato H."/>
            <person name="Tonouchi N."/>
        </authorList>
    </citation>
    <scope>NUCLEOTIDE SEQUENCE</scope>
    <source>
        <strain evidence="6">NBRC 14622</strain>
    </source>
</reference>
<dbReference type="InterPro" id="IPR006102">
    <property type="entry name" value="Ig-like_GH2"/>
</dbReference>
<dbReference type="Gene3D" id="2.60.40.10">
    <property type="entry name" value="Immunoglobulins"/>
    <property type="match status" value="1"/>
</dbReference>
<dbReference type="SUPFAM" id="SSF56988">
    <property type="entry name" value="Anthrax protective antigen"/>
    <property type="match status" value="1"/>
</dbReference>
<keyword evidence="2 6" id="KW-0378">Hydrolase</keyword>
<accession>A0A9W6Q153</accession>
<keyword evidence="7" id="KW-1185">Reference proteome</keyword>
<evidence type="ECO:0000256" key="3">
    <source>
        <dbReference type="ARBA" id="ARBA00023295"/>
    </source>
</evidence>
<protein>
    <submittedName>
        <fullName evidence="6">Hydrolase</fullName>
    </submittedName>
</protein>
<gene>
    <name evidence="6" type="ORF">Arub01_51100</name>
</gene>
<evidence type="ECO:0000256" key="1">
    <source>
        <dbReference type="ARBA" id="ARBA00007401"/>
    </source>
</evidence>
<dbReference type="SUPFAM" id="SSF49303">
    <property type="entry name" value="beta-Galactosidase/glucuronidase domain"/>
    <property type="match status" value="1"/>
</dbReference>
<dbReference type="InterPro" id="IPR017853">
    <property type="entry name" value="GH"/>
</dbReference>
<name>A0A9W6Q153_9ACTN</name>
<dbReference type="InterPro" id="IPR013783">
    <property type="entry name" value="Ig-like_fold"/>
</dbReference>
<feature type="domain" description="PA14" evidence="5">
    <location>
        <begin position="43"/>
        <end position="187"/>
    </location>
</feature>
<dbReference type="InterPro" id="IPR036156">
    <property type="entry name" value="Beta-gal/glucu_dom_sf"/>
</dbReference>
<proteinExistence type="inferred from homology"/>
<feature type="chain" id="PRO_5040826151" evidence="4">
    <location>
        <begin position="31"/>
        <end position="877"/>
    </location>
</feature>
<dbReference type="RefSeq" id="WP_067916204.1">
    <property type="nucleotide sequence ID" value="NZ_BSRZ01000018.1"/>
</dbReference>
<dbReference type="Proteomes" id="UP001165124">
    <property type="component" value="Unassembled WGS sequence"/>
</dbReference>
<dbReference type="PANTHER" id="PTHR42732:SF2">
    <property type="entry name" value="BETA-MANNOSIDASE"/>
    <property type="match status" value="1"/>
</dbReference>
<dbReference type="Pfam" id="PF00703">
    <property type="entry name" value="Glyco_hydro_2"/>
    <property type="match status" value="1"/>
</dbReference>
<keyword evidence="4" id="KW-0732">Signal</keyword>
<dbReference type="AlphaFoldDB" id="A0A9W6Q153"/>
<evidence type="ECO:0000256" key="2">
    <source>
        <dbReference type="ARBA" id="ARBA00022801"/>
    </source>
</evidence>
<dbReference type="GO" id="GO:0005975">
    <property type="term" value="P:carbohydrate metabolic process"/>
    <property type="evidence" value="ECO:0007669"/>
    <property type="project" value="InterPro"/>
</dbReference>
<sequence>MTALRPPSRTRPRPLILLALFAALVWQCVAALPASAAAPAKAESRGGLRGDYYVSTGPGRFDFGELKATVVDPNIEMPDLEGAFRELTGQTDDVTVRWTGKIRPDRSEPYTFSMIGDNGFRLWVDGRLIIDNWTDTWDVEKVGAPIDLRAGVDYDFKIEYFEHYGGSNLRLRWESPSTPKQIVPASAFTLPDGFEPAGPRAAAVDESGTTLRLGFAAPLAAPPASAREHFTVTLSGTPWPVESLARDAADPSALVLTLVHPIPKPAGNGVRVTYDGAGGVTTGDGTALEAFKYVLAWNESMYTIKTRWASKVDPRAPLPEYPRPQLTRKQWKSLNGTWQFASAREGEKPPVGRNLDERIVVPFPVESALSGLQRSEERMWYRRTFTVPSGWRVGRGGQRLLLHLDAVDWESAVYVNGKRVAVHKGGYDRISVDVTDALKPGRGPQELIVGVYDPTDLNGQAVGKQRKTPGNIWYTPASGIWQSVWMEPVAPAHVTALRSTPDVAGQALRVTVQAQGAGKGVRAVVTARDGRRVVGRATGAVGAELRVPVPKPKLWSPDRPFLYDLDVALVDARGRALDRVDSYFGMRTIEVTKVGGVNRMLLNGEPVFQIGPLDQGFWPDGIYTAPTDEALRFDLEQTKRLGFNAVRKHVKVEPDRWYAWADRLGLLVWQDMPSMFGAADAADRAQFETELRAMVDQHRNHPSIVMWVPFNEGWGQYDQARIADLVKSWDPSRLVNNMSGINCCGAVDGGNGDVMDYHIYPGPGTPGAPSDTRASVLGEYGGLGLPVLGHTWSGGGWGYAVEPDPKALTDRYVAMTEELRRLRTCTGLSAAIYTQTTDVETELNGLITYDRAVVKPDVDRIRDANRAVIDETPVSCD</sequence>
<dbReference type="Pfam" id="PF02837">
    <property type="entry name" value="Glyco_hydro_2_N"/>
    <property type="match status" value="1"/>
</dbReference>
<feature type="signal peptide" evidence="4">
    <location>
        <begin position="1"/>
        <end position="30"/>
    </location>
</feature>
<dbReference type="InterPro" id="IPR008979">
    <property type="entry name" value="Galactose-bd-like_sf"/>
</dbReference>
<dbReference type="InterPro" id="IPR037524">
    <property type="entry name" value="PA14/GLEYA"/>
</dbReference>
<dbReference type="Gene3D" id="3.20.20.80">
    <property type="entry name" value="Glycosidases"/>
    <property type="match status" value="1"/>
</dbReference>
<dbReference type="InterPro" id="IPR051913">
    <property type="entry name" value="GH2_Domain-Containing"/>
</dbReference>
<comment type="caution">
    <text evidence="6">The sequence shown here is derived from an EMBL/GenBank/DDBJ whole genome shotgun (WGS) entry which is preliminary data.</text>
</comment>
<dbReference type="SUPFAM" id="SSF49785">
    <property type="entry name" value="Galactose-binding domain-like"/>
    <property type="match status" value="1"/>
</dbReference>
<dbReference type="SMART" id="SM00758">
    <property type="entry name" value="PA14"/>
    <property type="match status" value="1"/>
</dbReference>
<dbReference type="SUPFAM" id="SSF51445">
    <property type="entry name" value="(Trans)glycosidases"/>
    <property type="match status" value="1"/>
</dbReference>